<dbReference type="GO" id="GO:0016491">
    <property type="term" value="F:oxidoreductase activity"/>
    <property type="evidence" value="ECO:0007669"/>
    <property type="project" value="UniProtKB-KW"/>
</dbReference>
<dbReference type="InterPro" id="IPR023210">
    <property type="entry name" value="NADP_OxRdtase_dom"/>
</dbReference>
<dbReference type="SUPFAM" id="SSF51430">
    <property type="entry name" value="NAD(P)-linked oxidoreductase"/>
    <property type="match status" value="1"/>
</dbReference>
<dbReference type="InterPro" id="IPR050523">
    <property type="entry name" value="AKR_Detox_Biosynth"/>
</dbReference>
<dbReference type="OrthoDB" id="48988at2759"/>
<feature type="domain" description="NADP-dependent oxidoreductase" evidence="2">
    <location>
        <begin position="5"/>
        <end position="315"/>
    </location>
</feature>
<dbReference type="PANTHER" id="PTHR43364">
    <property type="entry name" value="NADH-SPECIFIC METHYLGLYOXAL REDUCTASE-RELATED"/>
    <property type="match status" value="1"/>
</dbReference>
<dbReference type="AlphaFoldDB" id="A0A6A6H6M9"/>
<dbReference type="CDD" id="cd19075">
    <property type="entry name" value="AKR_AKR7A1-5"/>
    <property type="match status" value="1"/>
</dbReference>
<keyword evidence="4" id="KW-1185">Reference proteome</keyword>
<reference evidence="3" key="1">
    <citation type="journal article" date="2020" name="Stud. Mycol.">
        <title>101 Dothideomycetes genomes: a test case for predicting lifestyles and emergence of pathogens.</title>
        <authorList>
            <person name="Haridas S."/>
            <person name="Albert R."/>
            <person name="Binder M."/>
            <person name="Bloem J."/>
            <person name="Labutti K."/>
            <person name="Salamov A."/>
            <person name="Andreopoulos B."/>
            <person name="Baker S."/>
            <person name="Barry K."/>
            <person name="Bills G."/>
            <person name="Bluhm B."/>
            <person name="Cannon C."/>
            <person name="Castanera R."/>
            <person name="Culley D."/>
            <person name="Daum C."/>
            <person name="Ezra D."/>
            <person name="Gonzalez J."/>
            <person name="Henrissat B."/>
            <person name="Kuo A."/>
            <person name="Liang C."/>
            <person name="Lipzen A."/>
            <person name="Lutzoni F."/>
            <person name="Magnuson J."/>
            <person name="Mondo S."/>
            <person name="Nolan M."/>
            <person name="Ohm R."/>
            <person name="Pangilinan J."/>
            <person name="Park H.-J."/>
            <person name="Ramirez L."/>
            <person name="Alfaro M."/>
            <person name="Sun H."/>
            <person name="Tritt A."/>
            <person name="Yoshinaga Y."/>
            <person name="Zwiers L.-H."/>
            <person name="Turgeon B."/>
            <person name="Goodwin S."/>
            <person name="Spatafora J."/>
            <person name="Crous P."/>
            <person name="Grigoriev I."/>
        </authorList>
    </citation>
    <scope>NUCLEOTIDE SEQUENCE</scope>
    <source>
        <strain evidence="3">Tuck. ex Michener</strain>
    </source>
</reference>
<accession>A0A6A6H6M9</accession>
<proteinExistence type="predicted"/>
<dbReference type="InterPro" id="IPR036812">
    <property type="entry name" value="NAD(P)_OxRdtase_dom_sf"/>
</dbReference>
<name>A0A6A6H6M9_VIRVR</name>
<gene>
    <name evidence="3" type="ORF">EV356DRAFT_559961</name>
</gene>
<evidence type="ECO:0000313" key="4">
    <source>
        <dbReference type="Proteomes" id="UP000800092"/>
    </source>
</evidence>
<dbReference type="EMBL" id="ML991807">
    <property type="protein sequence ID" value="KAF2233350.1"/>
    <property type="molecule type" value="Genomic_DNA"/>
</dbReference>
<dbReference type="Gene3D" id="3.20.20.100">
    <property type="entry name" value="NADP-dependent oxidoreductase domain"/>
    <property type="match status" value="1"/>
</dbReference>
<evidence type="ECO:0000259" key="2">
    <source>
        <dbReference type="Pfam" id="PF00248"/>
    </source>
</evidence>
<evidence type="ECO:0000256" key="1">
    <source>
        <dbReference type="ARBA" id="ARBA00023002"/>
    </source>
</evidence>
<evidence type="ECO:0000313" key="3">
    <source>
        <dbReference type="EMBL" id="KAF2233350.1"/>
    </source>
</evidence>
<dbReference type="Proteomes" id="UP000800092">
    <property type="component" value="Unassembled WGS sequence"/>
</dbReference>
<dbReference type="PANTHER" id="PTHR43364:SF4">
    <property type="entry name" value="NAD(P)-LINKED OXIDOREDUCTASE SUPERFAMILY PROTEIN"/>
    <property type="match status" value="1"/>
</dbReference>
<organism evidence="3 4">
    <name type="scientific">Viridothelium virens</name>
    <name type="common">Speckled blister lichen</name>
    <name type="synonym">Trypethelium virens</name>
    <dbReference type="NCBI Taxonomy" id="1048519"/>
    <lineage>
        <taxon>Eukaryota</taxon>
        <taxon>Fungi</taxon>
        <taxon>Dikarya</taxon>
        <taxon>Ascomycota</taxon>
        <taxon>Pezizomycotina</taxon>
        <taxon>Dothideomycetes</taxon>
        <taxon>Dothideomycetes incertae sedis</taxon>
        <taxon>Trypetheliales</taxon>
        <taxon>Trypetheliaceae</taxon>
        <taxon>Viridothelium</taxon>
    </lineage>
</organism>
<dbReference type="Pfam" id="PF00248">
    <property type="entry name" value="Aldo_ket_red"/>
    <property type="match status" value="1"/>
</dbReference>
<sequence length="321" mass="35264">MGTPKIVFGAGGIGTTATGFTFTWDSPEAISDFLSKLASLGISDLDSVASYPPGNPWNTETLLGQAKAVDQNFVIDTKVAAHDGNKLNHASISASVDKSLSLLGTQRVHILYSHAPDPSTPLEETAAAYNQQYVAGRFEKLGLYNHTTEQWSDFLRICDENGYVKPSVCQNQYNALFRQDEATLLPLLRQHGVQYYAYSPLAGGFLTGKVTFASLGPPESLRRTRWEGESAFQMYVSVYDKPEMHAAIQSIHSVCQRNNLSLSEVALRWLMHHSELGAGDAIILGAKTVEQLENNLADCRKPPLPDMIVQAVEDMWTRLQG</sequence>
<protein>
    <submittedName>
        <fullName evidence="3">Aldo/keto reductase</fullName>
    </submittedName>
</protein>
<keyword evidence="1" id="KW-0560">Oxidoreductase</keyword>